<dbReference type="PROSITE" id="PS50045">
    <property type="entry name" value="SIGMA54_INTERACT_4"/>
    <property type="match status" value="1"/>
</dbReference>
<keyword evidence="1" id="KW-0547">Nucleotide-binding</keyword>
<dbReference type="InterPro" id="IPR029016">
    <property type="entry name" value="GAF-like_dom_sf"/>
</dbReference>
<dbReference type="GO" id="GO:0043565">
    <property type="term" value="F:sequence-specific DNA binding"/>
    <property type="evidence" value="ECO:0007669"/>
    <property type="project" value="InterPro"/>
</dbReference>
<dbReference type="PROSITE" id="PS00688">
    <property type="entry name" value="SIGMA54_INTERACT_3"/>
    <property type="match status" value="1"/>
</dbReference>
<evidence type="ECO:0000313" key="8">
    <source>
        <dbReference type="EMBL" id="SFW79244.1"/>
    </source>
</evidence>
<dbReference type="Pfam" id="PF02954">
    <property type="entry name" value="HTH_8"/>
    <property type="match status" value="1"/>
</dbReference>
<evidence type="ECO:0000256" key="1">
    <source>
        <dbReference type="ARBA" id="ARBA00022741"/>
    </source>
</evidence>
<keyword evidence="4" id="KW-0238">DNA-binding</keyword>
<dbReference type="Pfam" id="PF00158">
    <property type="entry name" value="Sigma54_activat"/>
    <property type="match status" value="1"/>
</dbReference>
<dbReference type="InterPro" id="IPR002197">
    <property type="entry name" value="HTH_Fis"/>
</dbReference>
<dbReference type="Pfam" id="PF25601">
    <property type="entry name" value="AAA_lid_14"/>
    <property type="match status" value="1"/>
</dbReference>
<evidence type="ECO:0000256" key="3">
    <source>
        <dbReference type="ARBA" id="ARBA00023015"/>
    </source>
</evidence>
<keyword evidence="11" id="KW-1185">Reference proteome</keyword>
<dbReference type="Gene3D" id="1.10.8.60">
    <property type="match status" value="1"/>
</dbReference>
<dbReference type="CDD" id="cd00009">
    <property type="entry name" value="AAA"/>
    <property type="match status" value="1"/>
</dbReference>
<evidence type="ECO:0000259" key="7">
    <source>
        <dbReference type="PROSITE" id="PS50045"/>
    </source>
</evidence>
<keyword evidence="2" id="KW-0067">ATP-binding</keyword>
<dbReference type="FunFam" id="1.10.8.60:FF:000014">
    <property type="entry name" value="DNA-binding transcriptional regulator NtrC"/>
    <property type="match status" value="1"/>
</dbReference>
<dbReference type="EMBL" id="FPIZ01000017">
    <property type="protein sequence ID" value="SFW79244.1"/>
    <property type="molecule type" value="Genomic_DNA"/>
</dbReference>
<dbReference type="InterPro" id="IPR002078">
    <property type="entry name" value="Sigma_54_int"/>
</dbReference>
<dbReference type="RefSeq" id="WP_072363712.1">
    <property type="nucleotide sequence ID" value="NZ_CBHWAX010000269.1"/>
</dbReference>
<dbReference type="SUPFAM" id="SSF55781">
    <property type="entry name" value="GAF domain-like"/>
    <property type="match status" value="1"/>
</dbReference>
<keyword evidence="5" id="KW-0010">Activator</keyword>
<reference evidence="8 10" key="1">
    <citation type="submission" date="2016-11" db="EMBL/GenBank/DDBJ databases">
        <authorList>
            <person name="Jaros S."/>
            <person name="Januszkiewicz K."/>
            <person name="Wedrychowicz H."/>
        </authorList>
    </citation>
    <scope>NUCLEOTIDE SEQUENCE [LARGE SCALE GENOMIC DNA]</scope>
    <source>
        <strain evidence="8 10">DSM 784</strain>
    </source>
</reference>
<dbReference type="SUPFAM" id="SSF52540">
    <property type="entry name" value="P-loop containing nucleoside triphosphate hydrolases"/>
    <property type="match status" value="1"/>
</dbReference>
<dbReference type="GO" id="GO:0005524">
    <property type="term" value="F:ATP binding"/>
    <property type="evidence" value="ECO:0007669"/>
    <property type="project" value="UniProtKB-KW"/>
</dbReference>
<dbReference type="InterPro" id="IPR025944">
    <property type="entry name" value="Sigma_54_int_dom_CS"/>
</dbReference>
<evidence type="ECO:0000256" key="5">
    <source>
        <dbReference type="ARBA" id="ARBA00023159"/>
    </source>
</evidence>
<evidence type="ECO:0000256" key="2">
    <source>
        <dbReference type="ARBA" id="ARBA00022840"/>
    </source>
</evidence>
<dbReference type="InterPro" id="IPR009057">
    <property type="entry name" value="Homeodomain-like_sf"/>
</dbReference>
<dbReference type="InterPro" id="IPR058031">
    <property type="entry name" value="AAA_lid_NorR"/>
</dbReference>
<feature type="domain" description="Sigma-54 factor interaction" evidence="7">
    <location>
        <begin position="222"/>
        <end position="451"/>
    </location>
</feature>
<dbReference type="AlphaFoldDB" id="A0A1K1S598"/>
<accession>A0A1K1S598</accession>
<dbReference type="EMBL" id="CP140154">
    <property type="protein sequence ID" value="WQG90663.1"/>
    <property type="molecule type" value="Genomic_DNA"/>
</dbReference>
<keyword evidence="8" id="KW-0456">Lyase</keyword>
<dbReference type="FunFam" id="3.40.50.300:FF:000006">
    <property type="entry name" value="DNA-binding transcriptional regulator NtrC"/>
    <property type="match status" value="1"/>
</dbReference>
<dbReference type="PROSITE" id="PS00675">
    <property type="entry name" value="SIGMA54_INTERACT_1"/>
    <property type="match status" value="1"/>
</dbReference>
<dbReference type="SMART" id="SM00382">
    <property type="entry name" value="AAA"/>
    <property type="match status" value="1"/>
</dbReference>
<keyword evidence="6" id="KW-0804">Transcription</keyword>
<organism evidence="8 10">
    <name type="scientific">Chitinophaga sancti</name>
    <dbReference type="NCBI Taxonomy" id="1004"/>
    <lineage>
        <taxon>Bacteria</taxon>
        <taxon>Pseudomonadati</taxon>
        <taxon>Bacteroidota</taxon>
        <taxon>Chitinophagia</taxon>
        <taxon>Chitinophagales</taxon>
        <taxon>Chitinophagaceae</taxon>
        <taxon>Chitinophaga</taxon>
    </lineage>
</organism>
<protein>
    <submittedName>
        <fullName evidence="8">Formate hydrogenlyase transcriptional activator</fullName>
    </submittedName>
    <submittedName>
        <fullName evidence="9">Sigma 54-interacting transcriptional regulator</fullName>
    </submittedName>
</protein>
<proteinExistence type="predicted"/>
<reference evidence="9 11" key="2">
    <citation type="submission" date="2023-11" db="EMBL/GenBank/DDBJ databases">
        <title>MicrobeMod: A computational toolkit for identifying prokaryotic methylation and restriction-modification with nanopore sequencing.</title>
        <authorList>
            <person name="Crits-Christoph A."/>
            <person name="Kang S.C."/>
            <person name="Lee H."/>
            <person name="Ostrov N."/>
        </authorList>
    </citation>
    <scope>NUCLEOTIDE SEQUENCE [LARGE SCALE GENOMIC DNA]</scope>
    <source>
        <strain evidence="9 11">ATCC 23090</strain>
    </source>
</reference>
<evidence type="ECO:0000313" key="11">
    <source>
        <dbReference type="Proteomes" id="UP001326715"/>
    </source>
</evidence>
<sequence>MDWKQPIIVSHHQLLEQITQREKEQSTLLYLSNRIAAAQKRDELWNVITDQLLSLFGGKYYTLCLINEDGKTHSPFLHTKEAVIKRRVDESPIMHKAHDIEDGIFNIALNADEPLIFDLKKLIRNKNVPPYIIHWHNSGIREMMVTKITNASQAKGLLYLYSDKYGAFSPNQFPLLTGVADMLGMGISNILANEKIASQQAEIEQLKGGNYYLNQENSPAKLIGSSPEIQKIYKLISLVATADSTVIITGETGTGKELVASAIHQASPRAQQVMIRVNCAAIPATLIESELFGHEKGSFTGAIDKRIGKFEQADNSTIFLDEIGELSLELQAKLLRVLQEREIERIGGKGSIRVNVRIIAATNRNLEKEVQAGRFRSDLYYRLNVFPVSLPPLRQRKEDIPVLVNHFINRYAQETRKKVANISQKALDSLLNYSWPGNIRELEHIIERAVLLCNGTTITQINLPVHQPLQTEDNFEIIPLAAMEREYILKVLKTCKGKVSGPNGAAMMLGLPPTTLVSKMQKLNIKKELVLVN</sequence>
<evidence type="ECO:0000256" key="6">
    <source>
        <dbReference type="ARBA" id="ARBA00023163"/>
    </source>
</evidence>
<dbReference type="InterPro" id="IPR027417">
    <property type="entry name" value="P-loop_NTPase"/>
</dbReference>
<dbReference type="Gene3D" id="1.10.10.60">
    <property type="entry name" value="Homeodomain-like"/>
    <property type="match status" value="1"/>
</dbReference>
<evidence type="ECO:0000313" key="9">
    <source>
        <dbReference type="EMBL" id="WQG90663.1"/>
    </source>
</evidence>
<dbReference type="PANTHER" id="PTHR32071:SF117">
    <property type="entry name" value="PTS-DEPENDENT DIHYDROXYACETONE KINASE OPERON REGULATORY PROTEIN-RELATED"/>
    <property type="match status" value="1"/>
</dbReference>
<name>A0A1K1S598_9BACT</name>
<dbReference type="STRING" id="1004.SAMN05661012_04752"/>
<dbReference type="SUPFAM" id="SSF46689">
    <property type="entry name" value="Homeodomain-like"/>
    <property type="match status" value="1"/>
</dbReference>
<dbReference type="InterPro" id="IPR003593">
    <property type="entry name" value="AAA+_ATPase"/>
</dbReference>
<keyword evidence="3" id="KW-0805">Transcription regulation</keyword>
<dbReference type="InterPro" id="IPR025662">
    <property type="entry name" value="Sigma_54_int_dom_ATP-bd_1"/>
</dbReference>
<dbReference type="PANTHER" id="PTHR32071">
    <property type="entry name" value="TRANSCRIPTIONAL REGULATORY PROTEIN"/>
    <property type="match status" value="1"/>
</dbReference>
<dbReference type="Proteomes" id="UP001326715">
    <property type="component" value="Chromosome"/>
</dbReference>
<dbReference type="OrthoDB" id="9782110at2"/>
<dbReference type="Gene3D" id="3.30.450.40">
    <property type="match status" value="1"/>
</dbReference>
<dbReference type="GO" id="GO:0006355">
    <property type="term" value="P:regulation of DNA-templated transcription"/>
    <property type="evidence" value="ECO:0007669"/>
    <property type="project" value="InterPro"/>
</dbReference>
<evidence type="ECO:0000313" key="10">
    <source>
        <dbReference type="Proteomes" id="UP000183788"/>
    </source>
</evidence>
<dbReference type="GO" id="GO:0016829">
    <property type="term" value="F:lyase activity"/>
    <property type="evidence" value="ECO:0007669"/>
    <property type="project" value="UniProtKB-KW"/>
</dbReference>
<evidence type="ECO:0000256" key="4">
    <source>
        <dbReference type="ARBA" id="ARBA00023125"/>
    </source>
</evidence>
<gene>
    <name evidence="8" type="ORF">SAMN05661012_04752</name>
    <name evidence="9" type="ORF">SR876_04085</name>
</gene>
<dbReference type="Proteomes" id="UP000183788">
    <property type="component" value="Unassembled WGS sequence"/>
</dbReference>
<dbReference type="Gene3D" id="3.40.50.300">
    <property type="entry name" value="P-loop containing nucleotide triphosphate hydrolases"/>
    <property type="match status" value="1"/>
</dbReference>